<dbReference type="InterPro" id="IPR015915">
    <property type="entry name" value="Kelch-typ_b-propeller"/>
</dbReference>
<dbReference type="CDD" id="cd00063">
    <property type="entry name" value="FN3"/>
    <property type="match status" value="3"/>
</dbReference>
<dbReference type="Pfam" id="PF00041">
    <property type="entry name" value="fn3"/>
    <property type="match status" value="1"/>
</dbReference>
<dbReference type="InterPro" id="IPR036116">
    <property type="entry name" value="FN3_sf"/>
</dbReference>
<dbReference type="InterPro" id="IPR013783">
    <property type="entry name" value="Ig-like_fold"/>
</dbReference>
<reference evidence="3" key="1">
    <citation type="submission" date="2022-11" db="EMBL/GenBank/DDBJ databases">
        <authorList>
            <person name="Morgan W.R."/>
            <person name="Tartar A."/>
        </authorList>
    </citation>
    <scope>NUCLEOTIDE SEQUENCE</scope>
    <source>
        <strain evidence="3">ARSEF 373</strain>
    </source>
</reference>
<dbReference type="SUPFAM" id="SSF53383">
    <property type="entry name" value="PLP-dependent transferases"/>
    <property type="match status" value="1"/>
</dbReference>
<evidence type="ECO:0000313" key="4">
    <source>
        <dbReference type="Proteomes" id="UP001146120"/>
    </source>
</evidence>
<feature type="domain" description="Fibronectin type-III" evidence="2">
    <location>
        <begin position="1338"/>
        <end position="1434"/>
    </location>
</feature>
<accession>A0AAV2YPG0</accession>
<dbReference type="SUPFAM" id="SSF117281">
    <property type="entry name" value="Kelch motif"/>
    <property type="match status" value="2"/>
</dbReference>
<feature type="domain" description="Fibronectin type-III" evidence="2">
    <location>
        <begin position="839"/>
        <end position="942"/>
    </location>
</feature>
<keyword evidence="1" id="KW-0663">Pyridoxal phosphate</keyword>
<feature type="domain" description="Fibronectin type-III" evidence="2">
    <location>
        <begin position="737"/>
        <end position="838"/>
    </location>
</feature>
<dbReference type="Pfam" id="PF01344">
    <property type="entry name" value="Kelch_1"/>
    <property type="match status" value="1"/>
</dbReference>
<dbReference type="EMBL" id="DAKRPA010000195">
    <property type="protein sequence ID" value="DAZ95658.1"/>
    <property type="molecule type" value="Genomic_DNA"/>
</dbReference>
<dbReference type="InterPro" id="IPR006652">
    <property type="entry name" value="Kelch_1"/>
</dbReference>
<dbReference type="Gene3D" id="2.60.40.10">
    <property type="entry name" value="Immunoglobulins"/>
    <property type="match status" value="3"/>
</dbReference>
<sequence length="2024" mass="218357">MSSKKGYEAFGSFHTPSIDSLFASATPCASLPAIVRDTSPPSSLLVTPNVASDPNAGSSVRAINRAHFLLDLQEWTFINHGAFGGTTVYAASVANAWRLAAEAQPLRFFDRELFPFLVDAIKALAAFLRVNDAKELVLVPNATAGLHAVLAAVVQAEGATAAGEDPVVVCLSTRYGAVRKMLQSMENAPNQRSLRVNEVPLPLLASYDDRQVLQRLEASLQALRASEDERCVLAVIDHVTSNTGVLLPVRDMVRLCHKYNVPVLVDGAHGLLNLPLDLKALGADYYVGNCHKWFASPKGAAFLHVNKRHGLDATQATDILPRVVSHGFFDGFQSAFMWTGLQDYSAWLSLPLCVEYWRMQGVERCRQYMHDLAQAGTELLLERWSLADELAAAKAMPAQKRHAMRLVRLPPRVFGIDNAGAAKNTSTEAKVVQDTLHHKFKIEVPVKCVEGVLYVRISAHMYNTLDDYVRLADPQRPQDYSERAVSAQLTGVTSGNPGSADVDVFWDSFASTEIGDAVIAYEVQVTPSGSARWTSLTNASTGTIASTRMDRHEKQVVWTRADAGQTIADGFFRLTLIYAGRNLLDMHQRTITPQISFDASEAVMKAALESIETITNVQVNRTGPSSDGGYQWTILFDPHNSDVKSLDHGALPMLVLYQESITAQWSGPGDQVTAEEIRRGEVQPVMCPTRCWFGARGLLAGVAYAFRTRALYATMGWSAWSRASDAVQTPSTVVPRVPLVPEQLQASISFITVRWRMPVSDIDQVFPVLAFHLQQKCDQDLVWQDAQTNVTPGQTDLSVASSTWLPPNTSCVFRVRAQNANGWGTFSAASMAMSTPAAPPSAPRGLRILRNPLRLVWMPPMSSGGSAIVRYEVQLRAVESSTWTLLPDTSVDATKGVCVFPEDLLTPYSSYTSQIRAWNAIGASPFAASSEFLTDYRATPPASTPSAPMSKPNGTVAVLHSAHRFAAANTIDHYYVQGIGNGGRNQSDGQHGVVLLFPLTLRGDQLHEQDFFFTGRSQRFIVPTTNGPMSMSDTNTDTGARIVALDVLAWGAGGGSGGKSSFGDGGGGAFARGVFRVSAGDVVDILVGGGGQGYANGFKGGFNGGADGGIGDFGGAGGGGASEVRINGKTVIIAAGGGGGGSTDYCCAHGGGAGAGGPGESGLFPNATDIPLDNSITGIPRDEYHSQFDPTDTRDYHGLPARHTHLDWGVAGPDANYNVLATGGSGALVDGGGLAGIPSSYIVSRFGKCFVRQTNPITFVTEINAPLAAFSASSGRRMVGGKGQDGHHGGGGGGGGYFGGGGGGSGVDGAGGGGGSSFLSYADLFQRTVDNTLVDLEPVRAFSVQATTSTSVQLTWSSPTYGFSREPMGFVVEMANRSSSEDFRVIAKPTADARAMSVTGLTASAWYRFRVKTLFRDAFAGTYSDVVTFQMPPTPSNHWHRVKSVRPFSELTTHAGLRYTDNPPARRQPSARRGHALAVLDNFVYLYGGNGIGYACNQAHKEACYAGVGVNSELWRFDPEISMWLEIPISSVWPPAREKHSLAVVANRLLLFGGKGDLQRGNLAVNDLWELTLSSTTGRQIATLNDLETALPVQDGKQTFTIGNAGTLSDMCIVDLEVHVNLTHSCFQTLQIELFGPGPSIFPERQQSTRFPVQSQFREVTWSDPLGFGLGTQRTTPRVPNSRAYPVTLVAPEQNGDVCLSGSQTLVFASVAQSSSPKSSFEPLSVFRQLPARGGWTLSITDIAVDGNEGSLDSWDITFSLTPCVPTFTWRNLANVSSGKPPSPRYQHAAIVYQNSMFVFGGQNGANARHLTDLYRLDYTPGGTNTWVTLLPVAWATEKRFFWGRTLLLTPYELLSVGKGITTRRTDDRPHRLSNELYVGRKSMADPAHGWTMQPVVTDDDDDASRPLPRYLGDSVYFHPGADPSMVPRVFVFGGEDDTTLLNDFWQLDLNLLAESEPLESIKARRRRICDVQFANSQYQQRWKTTCGPAATFAIASAAQLTPCSLDRLLLYAWCTETYQTIHL</sequence>
<dbReference type="PROSITE" id="PS50853">
    <property type="entry name" value="FN3"/>
    <property type="match status" value="3"/>
</dbReference>
<name>A0AAV2YPG0_9STRA</name>
<keyword evidence="4" id="KW-1185">Reference proteome</keyword>
<dbReference type="PANTHER" id="PTHR43092">
    <property type="entry name" value="L-CYSTEINE DESULFHYDRASE"/>
    <property type="match status" value="1"/>
</dbReference>
<dbReference type="SMART" id="SM00060">
    <property type="entry name" value="FN3"/>
    <property type="match status" value="4"/>
</dbReference>
<dbReference type="SUPFAM" id="SSF49265">
    <property type="entry name" value="Fibronectin type III"/>
    <property type="match status" value="2"/>
</dbReference>
<evidence type="ECO:0000256" key="1">
    <source>
        <dbReference type="ARBA" id="ARBA00022898"/>
    </source>
</evidence>
<gene>
    <name evidence="3" type="ORF">N0F65_002455</name>
</gene>
<organism evidence="3 4">
    <name type="scientific">Lagenidium giganteum</name>
    <dbReference type="NCBI Taxonomy" id="4803"/>
    <lineage>
        <taxon>Eukaryota</taxon>
        <taxon>Sar</taxon>
        <taxon>Stramenopiles</taxon>
        <taxon>Oomycota</taxon>
        <taxon>Peronosporomycetes</taxon>
        <taxon>Pythiales</taxon>
        <taxon>Pythiaceae</taxon>
    </lineage>
</organism>
<evidence type="ECO:0000313" key="3">
    <source>
        <dbReference type="EMBL" id="DAZ95658.1"/>
    </source>
</evidence>
<dbReference type="Gene3D" id="2.120.10.80">
    <property type="entry name" value="Kelch-type beta propeller"/>
    <property type="match status" value="2"/>
</dbReference>
<dbReference type="Gene3D" id="3.40.640.10">
    <property type="entry name" value="Type I PLP-dependent aspartate aminotransferase-like (Major domain)"/>
    <property type="match status" value="1"/>
</dbReference>
<dbReference type="InterPro" id="IPR003961">
    <property type="entry name" value="FN3_dom"/>
</dbReference>
<dbReference type="InterPro" id="IPR015421">
    <property type="entry name" value="PyrdxlP-dep_Trfase_major"/>
</dbReference>
<dbReference type="InterPro" id="IPR000192">
    <property type="entry name" value="Aminotrans_V_dom"/>
</dbReference>
<proteinExistence type="predicted"/>
<dbReference type="Pfam" id="PF00266">
    <property type="entry name" value="Aminotran_5"/>
    <property type="match status" value="1"/>
</dbReference>
<dbReference type="PANTHER" id="PTHR43092:SF2">
    <property type="entry name" value="HERCYNYLCYSTEINE SULFOXIDE LYASE"/>
    <property type="match status" value="1"/>
</dbReference>
<reference evidence="3" key="2">
    <citation type="journal article" date="2023" name="Microbiol Resour">
        <title>Decontamination and Annotation of the Draft Genome Sequence of the Oomycete Lagenidium giganteum ARSEF 373.</title>
        <authorList>
            <person name="Morgan W.R."/>
            <person name="Tartar A."/>
        </authorList>
    </citation>
    <scope>NUCLEOTIDE SEQUENCE</scope>
    <source>
        <strain evidence="3">ARSEF 373</strain>
    </source>
</reference>
<protein>
    <recommendedName>
        <fullName evidence="2">Fibronectin type-III domain-containing protein</fullName>
    </recommendedName>
</protein>
<evidence type="ECO:0000259" key="2">
    <source>
        <dbReference type="PROSITE" id="PS50853"/>
    </source>
</evidence>
<dbReference type="Pfam" id="PF24681">
    <property type="entry name" value="Kelch_KLHDC2_KLHL20_DRC7"/>
    <property type="match status" value="1"/>
</dbReference>
<dbReference type="Proteomes" id="UP001146120">
    <property type="component" value="Unassembled WGS sequence"/>
</dbReference>
<comment type="caution">
    <text evidence="3">The sequence shown here is derived from an EMBL/GenBank/DDBJ whole genome shotgun (WGS) entry which is preliminary data.</text>
</comment>
<dbReference type="InterPro" id="IPR015424">
    <property type="entry name" value="PyrdxlP-dep_Trfase"/>
</dbReference>